<dbReference type="EMBL" id="JANFNG010000005">
    <property type="protein sequence ID" value="MCQ4080769.1"/>
    <property type="molecule type" value="Genomic_DNA"/>
</dbReference>
<dbReference type="Proteomes" id="UP001057702">
    <property type="component" value="Unassembled WGS sequence"/>
</dbReference>
<evidence type="ECO:0000313" key="2">
    <source>
        <dbReference type="Proteomes" id="UP001057702"/>
    </source>
</evidence>
<evidence type="ECO:0000313" key="1">
    <source>
        <dbReference type="EMBL" id="MCQ4080769.1"/>
    </source>
</evidence>
<organism evidence="1 2">
    <name type="scientific">Streptomyces humicola</name>
    <dbReference type="NCBI Taxonomy" id="2953240"/>
    <lineage>
        <taxon>Bacteria</taxon>
        <taxon>Bacillati</taxon>
        <taxon>Actinomycetota</taxon>
        <taxon>Actinomycetes</taxon>
        <taxon>Kitasatosporales</taxon>
        <taxon>Streptomycetaceae</taxon>
        <taxon>Streptomyces</taxon>
    </lineage>
</organism>
<gene>
    <name evidence="1" type="ORF">NGB36_09170</name>
</gene>
<proteinExistence type="predicted"/>
<reference evidence="1" key="1">
    <citation type="submission" date="2022-06" db="EMBL/GenBank/DDBJ databases">
        <title>Draft genome sequence of Streptomyces sp. RB6PN25 isolated from peat swamp forest in Thailand.</title>
        <authorList>
            <person name="Duangmal K."/>
            <person name="Klaysubun C."/>
        </authorList>
    </citation>
    <scope>NUCLEOTIDE SEQUENCE</scope>
    <source>
        <strain evidence="1">RB6PN25</strain>
    </source>
</reference>
<accession>A0ABT1PSX3</accession>
<protein>
    <submittedName>
        <fullName evidence="1">Uncharacterized protein</fullName>
    </submittedName>
</protein>
<sequence length="110" mass="11740">MNRLADTPPVPGFAACDAGPAQLCGREKAARQGVLSALHPDPQQVVIITGIRPGLHVRMTGRPVADWLCACGHHERARGRTAVVELTDRVRVGHCPHRATSTNQPQGRAA</sequence>
<comment type="caution">
    <text evidence="1">The sequence shown here is derived from an EMBL/GenBank/DDBJ whole genome shotgun (WGS) entry which is preliminary data.</text>
</comment>
<dbReference type="RefSeq" id="WP_255919685.1">
    <property type="nucleotide sequence ID" value="NZ_JANFNG010000005.1"/>
</dbReference>
<name>A0ABT1PSX3_9ACTN</name>
<keyword evidence="2" id="KW-1185">Reference proteome</keyword>